<dbReference type="Proteomes" id="UP001500166">
    <property type="component" value="Unassembled WGS sequence"/>
</dbReference>
<organism evidence="1 2">
    <name type="scientific">Kocuria atrinae</name>
    <dbReference type="NCBI Taxonomy" id="592377"/>
    <lineage>
        <taxon>Bacteria</taxon>
        <taxon>Bacillati</taxon>
        <taxon>Actinomycetota</taxon>
        <taxon>Actinomycetes</taxon>
        <taxon>Micrococcales</taxon>
        <taxon>Micrococcaceae</taxon>
        <taxon>Kocuria</taxon>
    </lineage>
</organism>
<dbReference type="EMBL" id="BAAAQA010000003">
    <property type="protein sequence ID" value="GAA2110022.1"/>
    <property type="molecule type" value="Genomic_DNA"/>
</dbReference>
<accession>A0ABN2XF48</accession>
<dbReference type="RefSeq" id="WP_344223440.1">
    <property type="nucleotide sequence ID" value="NZ_BAAAQA010000003.1"/>
</dbReference>
<protein>
    <submittedName>
        <fullName evidence="1">Uncharacterized protein</fullName>
    </submittedName>
</protein>
<name>A0ABN2XF48_9MICC</name>
<keyword evidence="2" id="KW-1185">Reference proteome</keyword>
<proteinExistence type="predicted"/>
<gene>
    <name evidence="1" type="ORF">GCM10009824_04340</name>
</gene>
<evidence type="ECO:0000313" key="2">
    <source>
        <dbReference type="Proteomes" id="UP001500166"/>
    </source>
</evidence>
<comment type="caution">
    <text evidence="1">The sequence shown here is derived from an EMBL/GenBank/DDBJ whole genome shotgun (WGS) entry which is preliminary data.</text>
</comment>
<evidence type="ECO:0000313" key="1">
    <source>
        <dbReference type="EMBL" id="GAA2110022.1"/>
    </source>
</evidence>
<reference evidence="1 2" key="1">
    <citation type="journal article" date="2019" name="Int. J. Syst. Evol. Microbiol.">
        <title>The Global Catalogue of Microorganisms (GCM) 10K type strain sequencing project: providing services to taxonomists for standard genome sequencing and annotation.</title>
        <authorList>
            <consortium name="The Broad Institute Genomics Platform"/>
            <consortium name="The Broad Institute Genome Sequencing Center for Infectious Disease"/>
            <person name="Wu L."/>
            <person name="Ma J."/>
        </authorList>
    </citation>
    <scope>NUCLEOTIDE SEQUENCE [LARGE SCALE GENOMIC DNA]</scope>
    <source>
        <strain evidence="1 2">JCM 15914</strain>
    </source>
</reference>
<sequence length="128" mass="13449">MNLKETLHYVDQRLPSPVEMPSSAVVASGLIGGYAVARLTKIRALGGVALLADGVMAGRTWYKSAGPATTAGLSVLYLAGFGLSHPLAKKIGAWPSVLTVAAVNSAASWFLVDRHNFARAEEELNEIA</sequence>